<dbReference type="SMART" id="SM00885">
    <property type="entry name" value="D5_N"/>
    <property type="match status" value="1"/>
</dbReference>
<dbReference type="NCBIfam" id="TIGR01613">
    <property type="entry name" value="primase_Cterm"/>
    <property type="match status" value="1"/>
</dbReference>
<dbReference type="Pfam" id="PF08706">
    <property type="entry name" value="D5_N"/>
    <property type="match status" value="1"/>
</dbReference>
<dbReference type="eggNOG" id="COG4643">
    <property type="taxonomic scope" value="Bacteria"/>
</dbReference>
<dbReference type="OrthoDB" id="110640at2"/>
<dbReference type="PANTHER" id="PTHR35372">
    <property type="entry name" value="ATP BINDING PROTEIN-RELATED"/>
    <property type="match status" value="1"/>
</dbReference>
<dbReference type="Pfam" id="PF19263">
    <property type="entry name" value="DUF5906"/>
    <property type="match status" value="1"/>
</dbReference>
<reference evidence="5 6" key="1">
    <citation type="submission" date="2011-11" db="EMBL/GenBank/DDBJ databases">
        <title>Improved High-Quality Draft sequence of Beggiatoa alba B18lD.</title>
        <authorList>
            <consortium name="US DOE Joint Genome Institute"/>
            <person name="Lucas S."/>
            <person name="Han J."/>
            <person name="Lapidus A."/>
            <person name="Cheng J.-F."/>
            <person name="Goodwin L."/>
            <person name="Pitluck S."/>
            <person name="Peters L."/>
            <person name="Mikhailova N."/>
            <person name="Held B."/>
            <person name="Detter J.C."/>
            <person name="Han C."/>
            <person name="Tapia R."/>
            <person name="Land M."/>
            <person name="Hauser L."/>
            <person name="Kyrpides N."/>
            <person name="Ivanova N."/>
            <person name="Pagani I."/>
            <person name="Samuel K."/>
            <person name="Teske A."/>
            <person name="Mueller J."/>
            <person name="Woyke T."/>
        </authorList>
    </citation>
    <scope>NUCLEOTIDE SEQUENCE [LARGE SCALE GENOMIC DNA]</scope>
    <source>
        <strain evidence="5 6">B18LD</strain>
    </source>
</reference>
<dbReference type="RefSeq" id="WP_002692433.1">
    <property type="nucleotide sequence ID" value="NZ_JH600071.1"/>
</dbReference>
<organism evidence="5 6">
    <name type="scientific">Beggiatoa alba B18LD</name>
    <dbReference type="NCBI Taxonomy" id="395493"/>
    <lineage>
        <taxon>Bacteria</taxon>
        <taxon>Pseudomonadati</taxon>
        <taxon>Pseudomonadota</taxon>
        <taxon>Gammaproteobacteria</taxon>
        <taxon>Thiotrichales</taxon>
        <taxon>Thiotrichaceae</taxon>
        <taxon>Beggiatoa</taxon>
    </lineage>
</organism>
<evidence type="ECO:0000313" key="5">
    <source>
        <dbReference type="EMBL" id="EIJ40928.1"/>
    </source>
</evidence>
<dbReference type="InterPro" id="IPR034154">
    <property type="entry name" value="TOPRIM_DnaG/twinkle"/>
</dbReference>
<evidence type="ECO:0000259" key="4">
    <source>
        <dbReference type="PROSITE" id="PS51206"/>
    </source>
</evidence>
<dbReference type="InterPro" id="IPR045455">
    <property type="entry name" value="NrS-1_pol-like_helicase"/>
</dbReference>
<dbReference type="CDD" id="cd01029">
    <property type="entry name" value="TOPRIM_primases"/>
    <property type="match status" value="1"/>
</dbReference>
<dbReference type="InterPro" id="IPR027417">
    <property type="entry name" value="P-loop_NTPase"/>
</dbReference>
<dbReference type="AlphaFoldDB" id="I3CBD5"/>
<dbReference type="InterPro" id="IPR006171">
    <property type="entry name" value="TOPRIM_dom"/>
</dbReference>
<dbReference type="InterPro" id="IPR051620">
    <property type="entry name" value="ORF904-like_C"/>
</dbReference>
<dbReference type="InterPro" id="IPR014818">
    <property type="entry name" value="Phage/plasmid_primase_P4_C"/>
</dbReference>
<dbReference type="SUPFAM" id="SSF52540">
    <property type="entry name" value="P-loop containing nucleoside triphosphate hydrolases"/>
    <property type="match status" value="1"/>
</dbReference>
<name>I3CBD5_9GAMM</name>
<keyword evidence="6" id="KW-1185">Reference proteome</keyword>
<feature type="domain" description="SF3 helicase" evidence="4">
    <location>
        <begin position="488"/>
        <end position="643"/>
    </location>
</feature>
<evidence type="ECO:0000256" key="3">
    <source>
        <dbReference type="ARBA" id="ARBA00022840"/>
    </source>
</evidence>
<evidence type="ECO:0000313" key="6">
    <source>
        <dbReference type="Proteomes" id="UP000005744"/>
    </source>
</evidence>
<proteinExistence type="predicted"/>
<sequence length="948" mass="106127">MNYQQWLIDNQLSIESDICTHALNWLNQQASADNHDTINALSCNTDDFIKLSVNGKTANSKAGYKATKTIQRNKPVLNVLYNHFKNGKSTYQSTTRVKELWEAFKLNKQPLQAENPITQTIPISTSKTTKSTVTSDLTKFDKLPVTGISEYLNRKQIAVKLPIELRFSNDKLGKYIALLVTDIEGNKRGLQRIYDNGDKRFSTGLKKRGGFIAIGDYTTAPNIAICEGFATGASIHLATGYAVLCALDAGNLGNVAINLKSWLTTRGKHAVNVVVCADNDINNSENVGLNKALNVCQNTGFKLAYPKSNSGTDFNDLHIESGLEAIKPYIDNATVENIATNLLLNDGELLAMGKSALVILAKSGFSLGYDKVLEKFRVYKSGKWEIVKDIAHLLIDWINAHTNGGEFSKSWLDGTLSVLSKNCIKDFSTQLNNHLIPFKNGVFNINTKTLLSHSPDYLLTWQIPHDYSASADCPKFKKFLFESVKHNDVVQVLRAYINAVIFGRSYLQRYLELIGAGGSGKSTFGDVVIGLIGIENHKSTSFHTLEEDKFEVAKLVDKRLAYFADQNSFAKSVEMFKRLTGKDTLPIRLMHKQDNPDCVFNGMVIVTGNEPIKTTDNSSGLHRRRILIRFDNQPVRNEHLRDELIAESSGIVNWVMELTSDEVKYLTSQNNASEIMQMQSMDNLKAVNPLAEFFADNTQNCVNAMVQVGVLNKQVVTTENELGERITYTKYLNQDIHLYPAYVVWCESTGRKPVAHNTFTNQAVDVLKNILKWEGVEKRKTNKGAQIHGVKLVMASDELYIKSDGLVTDKIVVGDELNENDGLSSNYYTRDNENVIYPEFSNSPIGVIPKSPSSPSLDNNQQVRPSLTITSHHLPVTRPIKLYPSDLKFWEKQTANLNHAEKVELASEYDKQYQSGYDNEESVLKKSNIGRQVANTWLRENVGKYRKV</sequence>
<accession>I3CBD5</accession>
<evidence type="ECO:0000256" key="2">
    <source>
        <dbReference type="ARBA" id="ARBA00022801"/>
    </source>
</evidence>
<dbReference type="eggNOG" id="COG3378">
    <property type="taxonomic scope" value="Bacteria"/>
</dbReference>
<keyword evidence="1" id="KW-0547">Nucleotide-binding</keyword>
<gene>
    <name evidence="5" type="ORF">BegalDRAFT_3562</name>
</gene>
<keyword evidence="3" id="KW-0067">ATP-binding</keyword>
<dbReference type="Pfam" id="PF13362">
    <property type="entry name" value="Toprim_3"/>
    <property type="match status" value="1"/>
</dbReference>
<dbReference type="GO" id="GO:0005524">
    <property type="term" value="F:ATP binding"/>
    <property type="evidence" value="ECO:0007669"/>
    <property type="project" value="UniProtKB-KW"/>
</dbReference>
<dbReference type="Proteomes" id="UP000005744">
    <property type="component" value="Unassembled WGS sequence"/>
</dbReference>
<dbReference type="EMBL" id="JH600071">
    <property type="protein sequence ID" value="EIJ40928.1"/>
    <property type="molecule type" value="Genomic_DNA"/>
</dbReference>
<dbReference type="InterPro" id="IPR014015">
    <property type="entry name" value="Helicase_SF3_DNA-vir"/>
</dbReference>
<protein>
    <submittedName>
        <fullName evidence="5">Putative ATPase</fullName>
    </submittedName>
</protein>
<dbReference type="PROSITE" id="PS51206">
    <property type="entry name" value="SF3_HELICASE_1"/>
    <property type="match status" value="1"/>
</dbReference>
<dbReference type="GO" id="GO:0004386">
    <property type="term" value="F:helicase activity"/>
    <property type="evidence" value="ECO:0007669"/>
    <property type="project" value="UniProtKB-KW"/>
</dbReference>
<dbReference type="GO" id="GO:0016787">
    <property type="term" value="F:hydrolase activity"/>
    <property type="evidence" value="ECO:0007669"/>
    <property type="project" value="UniProtKB-KW"/>
</dbReference>
<keyword evidence="2" id="KW-0378">Hydrolase</keyword>
<dbReference type="PANTHER" id="PTHR35372:SF2">
    <property type="entry name" value="SF3 HELICASE DOMAIN-CONTAINING PROTEIN"/>
    <property type="match status" value="1"/>
</dbReference>
<dbReference type="STRING" id="395493.BegalDRAFT_3562"/>
<evidence type="ECO:0000256" key="1">
    <source>
        <dbReference type="ARBA" id="ARBA00022741"/>
    </source>
</evidence>
<dbReference type="HOGENOM" id="CLU_310305_0_0_6"/>
<dbReference type="Gene3D" id="3.40.50.300">
    <property type="entry name" value="P-loop containing nucleotide triphosphate hydrolases"/>
    <property type="match status" value="1"/>
</dbReference>
<dbReference type="InterPro" id="IPR006500">
    <property type="entry name" value="Helicase_put_C_phage/plasmid"/>
</dbReference>